<gene>
    <name evidence="2" type="ORF">GIS00_24745</name>
</gene>
<dbReference type="AlphaFoldDB" id="A0A7K1FSL1"/>
<dbReference type="RefSeq" id="WP_154771152.1">
    <property type="nucleotide sequence ID" value="NZ_WLYK01000016.1"/>
</dbReference>
<comment type="caution">
    <text evidence="2">The sequence shown here is derived from an EMBL/GenBank/DDBJ whole genome shotgun (WGS) entry which is preliminary data.</text>
</comment>
<evidence type="ECO:0000256" key="1">
    <source>
        <dbReference type="SAM" id="MobiDB-lite"/>
    </source>
</evidence>
<feature type="region of interest" description="Disordered" evidence="1">
    <location>
        <begin position="72"/>
        <end position="93"/>
    </location>
</feature>
<proteinExistence type="predicted"/>
<dbReference type="Proteomes" id="UP000460221">
    <property type="component" value="Unassembled WGS sequence"/>
</dbReference>
<organism evidence="2 3">
    <name type="scientific">Nakamurella alba</name>
    <dbReference type="NCBI Taxonomy" id="2665158"/>
    <lineage>
        <taxon>Bacteria</taxon>
        <taxon>Bacillati</taxon>
        <taxon>Actinomycetota</taxon>
        <taxon>Actinomycetes</taxon>
        <taxon>Nakamurellales</taxon>
        <taxon>Nakamurellaceae</taxon>
        <taxon>Nakamurella</taxon>
    </lineage>
</organism>
<accession>A0A7K1FSL1</accession>
<name>A0A7K1FSL1_9ACTN</name>
<keyword evidence="3" id="KW-1185">Reference proteome</keyword>
<dbReference type="EMBL" id="WLYK01000016">
    <property type="protein sequence ID" value="MTD17147.1"/>
    <property type="molecule type" value="Genomic_DNA"/>
</dbReference>
<evidence type="ECO:0000313" key="2">
    <source>
        <dbReference type="EMBL" id="MTD17147.1"/>
    </source>
</evidence>
<evidence type="ECO:0000313" key="3">
    <source>
        <dbReference type="Proteomes" id="UP000460221"/>
    </source>
</evidence>
<sequence>MFKGDLVAHAAVRGDAIEVATGPAQHPDIRISAGEYFRAFIAGEHTPAEYAALAGVLIEGDPACSRSSRRCSASRWSFRRPPADPAGRSTCVG</sequence>
<reference evidence="2 3" key="1">
    <citation type="submission" date="2019-11" db="EMBL/GenBank/DDBJ databases">
        <authorList>
            <person name="Jiang L.-Q."/>
        </authorList>
    </citation>
    <scope>NUCLEOTIDE SEQUENCE [LARGE SCALE GENOMIC DNA]</scope>
    <source>
        <strain evidence="2 3">YIM 132087</strain>
    </source>
</reference>
<protein>
    <submittedName>
        <fullName evidence="2">Uncharacterized protein</fullName>
    </submittedName>
</protein>